<gene>
    <name evidence="7" type="ORF">SAMEA4029010_CIC11G00000005140</name>
</gene>
<evidence type="ECO:0000256" key="1">
    <source>
        <dbReference type="ARBA" id="ARBA00004123"/>
    </source>
</evidence>
<dbReference type="GO" id="GO:0000776">
    <property type="term" value="C:kinetochore"/>
    <property type="evidence" value="ECO:0007669"/>
    <property type="project" value="InterPro"/>
</dbReference>
<keyword evidence="8" id="KW-1185">Reference proteome</keyword>
<evidence type="ECO:0000256" key="3">
    <source>
        <dbReference type="ARBA" id="ARBA00007321"/>
    </source>
</evidence>
<accession>A0A1L0BMA3</accession>
<dbReference type="GO" id="GO:0005634">
    <property type="term" value="C:nucleus"/>
    <property type="evidence" value="ECO:0007669"/>
    <property type="project" value="UniProtKB-SubCell"/>
</dbReference>
<comment type="similarity">
    <text evidence="3">Belongs to the CENP-O/MCM21 family.</text>
</comment>
<keyword evidence="4" id="KW-0158">Chromosome</keyword>
<evidence type="ECO:0000256" key="5">
    <source>
        <dbReference type="ARBA" id="ARBA00023242"/>
    </source>
</evidence>
<dbReference type="Proteomes" id="UP000182334">
    <property type="component" value="Chromosome III"/>
</dbReference>
<evidence type="ECO:0000313" key="8">
    <source>
        <dbReference type="Proteomes" id="UP000182334"/>
    </source>
</evidence>
<protein>
    <submittedName>
        <fullName evidence="7">CIC11C00000005140</fullName>
    </submittedName>
</protein>
<dbReference type="OrthoDB" id="10050372at2759"/>
<evidence type="ECO:0000313" key="7">
    <source>
        <dbReference type="EMBL" id="SGZ52505.1"/>
    </source>
</evidence>
<dbReference type="AlphaFoldDB" id="A0A1L0BMA3"/>
<comment type="subcellular location">
    <subcellularLocation>
        <location evidence="2">Chromosome</location>
        <location evidence="2">Centromere</location>
    </subcellularLocation>
    <subcellularLocation>
        <location evidence="1">Nucleus</location>
    </subcellularLocation>
</comment>
<dbReference type="EMBL" id="LT635758">
    <property type="protein sequence ID" value="SGZ52505.1"/>
    <property type="molecule type" value="Genomic_DNA"/>
</dbReference>
<sequence>MDPTLLESLLAELSAEIALIESQLGPLQTTHDALFRKVAQFELENKHKNLAKPQLPKLPQPPSEDPPLIHFSYFDDSIQHFFAPAGSGPVVNVDAHDEKVLHHIDIKTRNAESALQELLWRLGGVSAFPINNRLYDDSSDALLGLRFDVLSHTLLLFLLPHYIILRRREDKSASNLKWLVFRYTTPPYVPLATFSHLLLENSLHDFVHCVRECLVYTQYKHDKFQLVAEMTYHDVFGDNSSVRFISSVEKDLECNRVLLHLVNHSSESKQLHSIELQCGESGIRKVNCQLAGGSTEDNLYVESLLSASDFPSLSSSLKSLATYLRNHALL</sequence>
<name>A0A1L0BMA3_9ASCO</name>
<organism evidence="7 8">
    <name type="scientific">Sungouiella intermedia</name>
    <dbReference type="NCBI Taxonomy" id="45354"/>
    <lineage>
        <taxon>Eukaryota</taxon>
        <taxon>Fungi</taxon>
        <taxon>Dikarya</taxon>
        <taxon>Ascomycota</taxon>
        <taxon>Saccharomycotina</taxon>
        <taxon>Pichiomycetes</taxon>
        <taxon>Metschnikowiaceae</taxon>
        <taxon>Sungouiella</taxon>
    </lineage>
</organism>
<dbReference type="InterPro" id="IPR018464">
    <property type="entry name" value="CENP-O"/>
</dbReference>
<reference evidence="7 8" key="1">
    <citation type="submission" date="2016-10" db="EMBL/GenBank/DDBJ databases">
        <authorList>
            <person name="de Groot N.N."/>
        </authorList>
    </citation>
    <scope>NUCLEOTIDE SEQUENCE [LARGE SCALE GENOMIC DNA]</scope>
    <source>
        <strain evidence="7 8">CBS 141442</strain>
    </source>
</reference>
<keyword evidence="6" id="KW-0137">Centromere</keyword>
<proteinExistence type="inferred from homology"/>
<evidence type="ECO:0000256" key="2">
    <source>
        <dbReference type="ARBA" id="ARBA00004584"/>
    </source>
</evidence>
<dbReference type="Pfam" id="PF09496">
    <property type="entry name" value="CENP-O"/>
    <property type="match status" value="1"/>
</dbReference>
<evidence type="ECO:0000256" key="6">
    <source>
        <dbReference type="ARBA" id="ARBA00023328"/>
    </source>
</evidence>
<keyword evidence="5" id="KW-0539">Nucleus</keyword>
<dbReference type="STRING" id="45354.A0A1L0BMA3"/>
<evidence type="ECO:0000256" key="4">
    <source>
        <dbReference type="ARBA" id="ARBA00022454"/>
    </source>
</evidence>